<dbReference type="InterPro" id="IPR001134">
    <property type="entry name" value="Netrin_domain"/>
</dbReference>
<dbReference type="GO" id="GO:0005615">
    <property type="term" value="C:extracellular space"/>
    <property type="evidence" value="ECO:0007669"/>
    <property type="project" value="InterPro"/>
</dbReference>
<keyword evidence="3" id="KW-1015">Disulfide bond</keyword>
<evidence type="ECO:0000259" key="5">
    <source>
        <dbReference type="PROSITE" id="PS50189"/>
    </source>
</evidence>
<dbReference type="Gene3D" id="2.20.130.20">
    <property type="match status" value="1"/>
</dbReference>
<dbReference type="SUPFAM" id="SSF49410">
    <property type="entry name" value="Alpha-macroglobulin receptor domain"/>
    <property type="match status" value="1"/>
</dbReference>
<evidence type="ECO:0000256" key="2">
    <source>
        <dbReference type="ARBA" id="ARBA00022525"/>
    </source>
</evidence>
<organism evidence="6">
    <name type="scientific">Arion vulgaris</name>
    <dbReference type="NCBI Taxonomy" id="1028688"/>
    <lineage>
        <taxon>Eukaryota</taxon>
        <taxon>Metazoa</taxon>
        <taxon>Spiralia</taxon>
        <taxon>Lophotrochozoa</taxon>
        <taxon>Mollusca</taxon>
        <taxon>Gastropoda</taxon>
        <taxon>Heterobranchia</taxon>
        <taxon>Euthyneura</taxon>
        <taxon>Panpulmonata</taxon>
        <taxon>Eupulmonata</taxon>
        <taxon>Stylommatophora</taxon>
        <taxon>Helicina</taxon>
        <taxon>Arionoidea</taxon>
        <taxon>Arionidae</taxon>
        <taxon>Arion</taxon>
    </lineage>
</organism>
<feature type="non-terminal residue" evidence="6">
    <location>
        <position position="1"/>
    </location>
</feature>
<dbReference type="InterPro" id="IPR036595">
    <property type="entry name" value="A-macroglobulin_rcpt-bd_sf"/>
</dbReference>
<dbReference type="PROSITE" id="PS50189">
    <property type="entry name" value="NTR"/>
    <property type="match status" value="1"/>
</dbReference>
<dbReference type="GO" id="GO:0004866">
    <property type="term" value="F:endopeptidase inhibitor activity"/>
    <property type="evidence" value="ECO:0007669"/>
    <property type="project" value="InterPro"/>
</dbReference>
<dbReference type="Gene3D" id="2.60.40.690">
    <property type="entry name" value="Alpha-macroglobulin, receptor-binding domain"/>
    <property type="match status" value="1"/>
</dbReference>
<feature type="region of interest" description="Disordered" evidence="4">
    <location>
        <begin position="1377"/>
        <end position="1445"/>
    </location>
</feature>
<feature type="domain" description="NTR" evidence="5">
    <location>
        <begin position="1589"/>
        <end position="1732"/>
    </location>
</feature>
<dbReference type="InterPro" id="IPR018933">
    <property type="entry name" value="Netrin_module_non-TIMP"/>
</dbReference>
<dbReference type="Gene3D" id="6.20.50.160">
    <property type="match status" value="1"/>
</dbReference>
<dbReference type="InterPro" id="IPR001599">
    <property type="entry name" value="Macroglobln_a2"/>
</dbReference>
<dbReference type="Pfam" id="PF07703">
    <property type="entry name" value="A2M_BRD"/>
    <property type="match status" value="1"/>
</dbReference>
<dbReference type="Pfam" id="PF01759">
    <property type="entry name" value="NTR"/>
    <property type="match status" value="1"/>
</dbReference>
<dbReference type="SMART" id="SM01360">
    <property type="entry name" value="A2M"/>
    <property type="match status" value="1"/>
</dbReference>
<proteinExistence type="predicted"/>
<dbReference type="SUPFAM" id="SSF50242">
    <property type="entry name" value="TIMP-like"/>
    <property type="match status" value="1"/>
</dbReference>
<dbReference type="EMBL" id="HACG01042765">
    <property type="protein sequence ID" value="CEK89630.1"/>
    <property type="molecule type" value="Transcribed_RNA"/>
</dbReference>
<dbReference type="InterPro" id="IPR041555">
    <property type="entry name" value="MG3"/>
</dbReference>
<accession>A0A0B7BBZ3</accession>
<protein>
    <recommendedName>
        <fullName evidence="5">NTR domain-containing protein</fullName>
    </recommendedName>
</protein>
<dbReference type="Pfam" id="PF17791">
    <property type="entry name" value="MG3"/>
    <property type="match status" value="1"/>
</dbReference>
<dbReference type="Gene3D" id="2.60.40.1930">
    <property type="match status" value="3"/>
</dbReference>
<reference evidence="6" key="1">
    <citation type="submission" date="2014-12" db="EMBL/GenBank/DDBJ databases">
        <title>Insight into the proteome of Arion vulgaris.</title>
        <authorList>
            <person name="Aradska J."/>
            <person name="Bulat T."/>
            <person name="Smidak R."/>
            <person name="Sarate P."/>
            <person name="Gangsoo J."/>
            <person name="Sialana F."/>
            <person name="Bilban M."/>
            <person name="Lubec G."/>
        </authorList>
    </citation>
    <scope>NUCLEOTIDE SEQUENCE</scope>
    <source>
        <tissue evidence="6">Skin</tissue>
    </source>
</reference>
<dbReference type="InterPro" id="IPR013783">
    <property type="entry name" value="Ig-like_fold"/>
</dbReference>
<dbReference type="Pfam" id="PF00207">
    <property type="entry name" value="A2M"/>
    <property type="match status" value="1"/>
</dbReference>
<evidence type="ECO:0000256" key="1">
    <source>
        <dbReference type="ARBA" id="ARBA00004613"/>
    </source>
</evidence>
<sequence length="1733" mass="194569">RIDWQHQFKMGPSAIGCFLFLFSMLDTCVGVKFLLTVPKEVFYDSNIVVSVSASGVLPRYSETVTLEYRGKNDQSRVLNVTTLRFTSDGLQTWNVMFSWERIHSIEETGLQLTMSSGTYEVKKELTFSQNFGYIFIQTDKPVYTPLQSVKFRVIAVDEFQKLAKYFIQIEIKNAKQIVIDRQMYTAEEAFKAKEFELPKDTPSGEWSITASFEGKGNTNGASHTAKFEVKEYVLPRFSSQIQVDPDVITKDTFWITVVVKSSYVYGRPLAGTVYLKLGTWDSGMTEMLPVNFTGPLTNGEFTKDIRVEGLLSNLPFTRNNRLYVKATVTESASLETHVIEDTSTFISHPYYLVEFKNSKHYFKPGFPFTLHAQVLSQSGKPASWVTLYVLSMFRDKQDRYIGGNGTYFMLNSQGEITQDFDIPLEAHNISFTAIAADPKAAQFERFSHVAEKYNSTNNEFIHISIVTPVKKTQAGVVLLRYTKSVTRTSYRPETITVLVLARGHVIFTTTSVRNLNGRSNVQLPARLFPEISPSMRIVAFYNVQSEYIIDSLFVDTPEVCLEELSLMPPEGTGTDGTMVKPKENYLLKVVGGPNMNVGFVAVDDAVFLINNNPTLTRHIMFSKFESHDKGVGSGDGGNLERILGNSGLLHLIIDTDSIKVQEYWPSVGHVAWIGGKSGIAPVTTIPKIEAPPPQSTRHYFPESWFFEERTLPKDGRLSVNLTLPDTITTWSFLAVGMSATRGICVSAPLKQPVQKLFFADVSLPYKATRLEEVKVKITVYNYQLFPVNLTVVVTGSKELCFSANTVRGNSKNSTSFTMRLGAGQSKSEAVTVIPLRIGDLRVRVNLQSIQEKDIVEKKLYVVAEGQRVRKSITFVLDPEGKHATFSPSKKNRTILCDSATVSNVIDVERKTQTTSIDLSLPSNVIKGTESCKISAFGDLMGDIITHAVVESRKLIDTPLTYVEEILGDLAPTVHALISATNFDLLDDNVKAKGQKFVLREIIRLQKYRHDNNGYVLIANSKPSTWLTAFVLKTLCHAQSLVFVDKEQLINDGFHWLIQQINMDGTIKEQVPRETKNMVESGVMLGAEVLISIMECKKTDLDQQQLVLQGKLVTYLMTNFRHIKDPMVLAKVTYAFMLYDKVPQQFEEAVKRLLTMKRTTKQGHSYWSKLENAEESKRTPYWYHKAPHASAIEATAYVLLVFVRHRRINIDAIADWLVGQRNYNGAFISATDSTVAIQALAEYSYQRHGQQVLLQCNVSADRMKEYFHSFTFTEANAISKESVHDVPVGQVLDVLTLGQGLGQMQVNVEYNIPIDKNQNCPFQIHINISKTMVKWSGDMLSNPLCTYCDIGCPKPANAPIVTIRPANQTAKPVAAQMVIKVKKPGRKKDGKTGNGRKNPTTRSPRNQNPRPGGRRTRRPGQAPRTTRRLADVNNSRRPRAVSDNPSASRKSICVHVCLQHTLQGASESVEVRVEMLTGYQPVMTDIEKIRDLPYVRHVDYESSRDVLLVQFTQISCTERTCFAFRAVDVGEAERLTPANVEVIQFGTAAPQCVLQYHALADEESLQVYCADFSNTNRGECRCYSGLCGLCKPAMKNELTLNSVVQMVCDAPIAYQLQINNVTNTGNWVEINSKVISINKTGSDNITTGSVIKLTTPSSCMCPLYQYRNSLEKFYLLSTDVERLVDINGNYVHKYLLDEQSVILRVADRGVTTMPDLSVPHYYLHEAVRLSNRCY</sequence>
<dbReference type="InterPro" id="IPR008993">
    <property type="entry name" value="TIMP-like_OB-fold"/>
</dbReference>
<dbReference type="Pfam" id="PF01835">
    <property type="entry name" value="MG2"/>
    <property type="match status" value="1"/>
</dbReference>
<dbReference type="Gene3D" id="2.60.40.10">
    <property type="entry name" value="Immunoglobulins"/>
    <property type="match status" value="2"/>
</dbReference>
<dbReference type="SMART" id="SM01359">
    <property type="entry name" value="A2M_N_2"/>
    <property type="match status" value="1"/>
</dbReference>
<dbReference type="PANTHER" id="PTHR11412">
    <property type="entry name" value="MACROGLOBULIN / COMPLEMENT"/>
    <property type="match status" value="1"/>
</dbReference>
<dbReference type="InterPro" id="IPR008930">
    <property type="entry name" value="Terpenoid_cyclase/PrenylTrfase"/>
</dbReference>
<dbReference type="Pfam" id="PF17789">
    <property type="entry name" value="MG4"/>
    <property type="match status" value="1"/>
</dbReference>
<dbReference type="Gene3D" id="1.50.10.20">
    <property type="match status" value="1"/>
</dbReference>
<dbReference type="Gene3D" id="2.40.50.120">
    <property type="match status" value="1"/>
</dbReference>
<keyword evidence="2" id="KW-0964">Secreted</keyword>
<name>A0A0B7BBZ3_9EUPU</name>
<feature type="compositionally biased region" description="Basic residues" evidence="4">
    <location>
        <begin position="1379"/>
        <end position="1388"/>
    </location>
</feature>
<dbReference type="PANTHER" id="PTHR11412:SF166">
    <property type="entry name" value="NTR DOMAIN-CONTAINING PROTEIN"/>
    <property type="match status" value="1"/>
</dbReference>
<dbReference type="SUPFAM" id="SSF48239">
    <property type="entry name" value="Terpenoid cyclases/Protein prenyltransferases"/>
    <property type="match status" value="1"/>
</dbReference>
<dbReference type="InterPro" id="IPR011626">
    <property type="entry name" value="Alpha-macroglobulin_TED"/>
</dbReference>
<dbReference type="Gene3D" id="2.60.40.1940">
    <property type="match status" value="1"/>
</dbReference>
<evidence type="ECO:0000256" key="4">
    <source>
        <dbReference type="SAM" id="MobiDB-lite"/>
    </source>
</evidence>
<dbReference type="Pfam" id="PF07678">
    <property type="entry name" value="TED_complement"/>
    <property type="match status" value="1"/>
</dbReference>
<dbReference type="InterPro" id="IPR009048">
    <property type="entry name" value="A-macroglobulin_rcpt-bd"/>
</dbReference>
<dbReference type="InterPro" id="IPR011625">
    <property type="entry name" value="A2M_N_BRD"/>
</dbReference>
<dbReference type="SMART" id="SM01361">
    <property type="entry name" value="A2M_recep"/>
    <property type="match status" value="1"/>
</dbReference>
<dbReference type="InterPro" id="IPR002890">
    <property type="entry name" value="MG2"/>
</dbReference>
<dbReference type="InterPro" id="IPR040839">
    <property type="entry name" value="MG4"/>
</dbReference>
<gene>
    <name evidence="6" type="primary">ORF172062</name>
</gene>
<dbReference type="InterPro" id="IPR050473">
    <property type="entry name" value="A2M/Complement_sys"/>
</dbReference>
<evidence type="ECO:0000256" key="3">
    <source>
        <dbReference type="ARBA" id="ARBA00023157"/>
    </source>
</evidence>
<dbReference type="Pfam" id="PF07677">
    <property type="entry name" value="A2M_recep"/>
    <property type="match status" value="1"/>
</dbReference>
<evidence type="ECO:0000313" key="6">
    <source>
        <dbReference type="EMBL" id="CEK89630.1"/>
    </source>
</evidence>
<comment type="subcellular location">
    <subcellularLocation>
        <location evidence="1">Secreted</location>
    </subcellularLocation>
</comment>